<reference evidence="2 3" key="1">
    <citation type="submission" date="2016-03" db="EMBL/GenBank/DDBJ databases">
        <authorList>
            <person name="Ploux O."/>
        </authorList>
    </citation>
    <scope>NUCLEOTIDE SEQUENCE [LARGE SCALE GENOMIC DNA]</scope>
    <source>
        <strain evidence="2 3">UAMH 11012</strain>
    </source>
</reference>
<evidence type="ECO:0000256" key="1">
    <source>
        <dbReference type="SAM" id="SignalP"/>
    </source>
</evidence>
<sequence>MSTDFLGHFLSFVAFLRFGGQLNAASHEIRAYKTFLSLGDTHFEDVESARKLVSCSRLVNVDLDRIDRQLQEIKVSLQNATQAVSWIPRDAIGNLQIGPRERLNWLLTYKDVARAHADPLRSCNDRLTEIKADIDRLIRTSNKPTPQREFFEKTQRQRIILLSDRARKNAQLYSGPGEQLSRSVTVALLTIQ</sequence>
<dbReference type="OrthoDB" id="3550960at2759"/>
<evidence type="ECO:0000313" key="3">
    <source>
        <dbReference type="Proteomes" id="UP000184330"/>
    </source>
</evidence>
<organism evidence="2 3">
    <name type="scientific">Phialocephala subalpina</name>
    <dbReference type="NCBI Taxonomy" id="576137"/>
    <lineage>
        <taxon>Eukaryota</taxon>
        <taxon>Fungi</taxon>
        <taxon>Dikarya</taxon>
        <taxon>Ascomycota</taxon>
        <taxon>Pezizomycotina</taxon>
        <taxon>Leotiomycetes</taxon>
        <taxon>Helotiales</taxon>
        <taxon>Mollisiaceae</taxon>
        <taxon>Phialocephala</taxon>
        <taxon>Phialocephala fortinii species complex</taxon>
    </lineage>
</organism>
<evidence type="ECO:0000313" key="2">
    <source>
        <dbReference type="EMBL" id="CZR50404.1"/>
    </source>
</evidence>
<accession>A0A1L7WC93</accession>
<keyword evidence="1" id="KW-0732">Signal</keyword>
<protein>
    <recommendedName>
        <fullName evidence="4">Fungal N-terminal domain-containing protein</fullName>
    </recommendedName>
</protein>
<proteinExistence type="predicted"/>
<feature type="signal peptide" evidence="1">
    <location>
        <begin position="1"/>
        <end position="24"/>
    </location>
</feature>
<name>A0A1L7WC93_9HELO</name>
<keyword evidence="3" id="KW-1185">Reference proteome</keyword>
<dbReference type="AlphaFoldDB" id="A0A1L7WC93"/>
<gene>
    <name evidence="2" type="ORF">PAC_00276</name>
</gene>
<dbReference type="EMBL" id="FJOG01000001">
    <property type="protein sequence ID" value="CZR50404.1"/>
    <property type="molecule type" value="Genomic_DNA"/>
</dbReference>
<dbReference type="Proteomes" id="UP000184330">
    <property type="component" value="Unassembled WGS sequence"/>
</dbReference>
<feature type="chain" id="PRO_5012679436" description="Fungal N-terminal domain-containing protein" evidence="1">
    <location>
        <begin position="25"/>
        <end position="192"/>
    </location>
</feature>
<evidence type="ECO:0008006" key="4">
    <source>
        <dbReference type="Google" id="ProtNLM"/>
    </source>
</evidence>